<evidence type="ECO:0000313" key="3">
    <source>
        <dbReference type="EMBL" id="BBH15905.1"/>
    </source>
</evidence>
<evidence type="ECO:0000256" key="2">
    <source>
        <dbReference type="SAM" id="Phobius"/>
    </source>
</evidence>
<sequence length="70" mass="7756">MTIRTLCFIGCVVAAYNHVTWLWITLLAASLFLPYVAVVMANAVNSKGEDFTLDDSPYGRPELRGGRPPR</sequence>
<gene>
    <name evidence="3" type="ORF">Back2_01920</name>
</gene>
<accession>A0A3G9IIN6</accession>
<keyword evidence="2" id="KW-0812">Transmembrane</keyword>
<feature type="transmembrane region" description="Helical" evidence="2">
    <location>
        <begin position="20"/>
        <end position="41"/>
    </location>
</feature>
<name>A0A3G9IIN6_9ACTN</name>
<feature type="compositionally biased region" description="Basic and acidic residues" evidence="1">
    <location>
        <begin position="61"/>
        <end position="70"/>
    </location>
</feature>
<evidence type="ECO:0000313" key="4">
    <source>
        <dbReference type="Proteomes" id="UP000271573"/>
    </source>
</evidence>
<dbReference type="Proteomes" id="UP000271573">
    <property type="component" value="Chromosome"/>
</dbReference>
<evidence type="ECO:0008006" key="5">
    <source>
        <dbReference type="Google" id="ProtNLM"/>
    </source>
</evidence>
<feature type="region of interest" description="Disordered" evidence="1">
    <location>
        <begin position="48"/>
        <end position="70"/>
    </location>
</feature>
<dbReference type="Pfam" id="PF11298">
    <property type="entry name" value="DUF3099"/>
    <property type="match status" value="1"/>
</dbReference>
<dbReference type="KEGG" id="nbe:Back2_01920"/>
<protein>
    <recommendedName>
        <fullName evidence="5">DUF3099 domain-containing protein</fullName>
    </recommendedName>
</protein>
<reference evidence="3 4" key="1">
    <citation type="submission" date="2018-11" db="EMBL/GenBank/DDBJ databases">
        <title>Complete genome sequence of Nocardioides baekrokdamisoli strain KCTC 39748.</title>
        <authorList>
            <person name="Kang S.W."/>
            <person name="Lee K.C."/>
            <person name="Kim K.K."/>
            <person name="Kim J.S."/>
            <person name="Kim D.S."/>
            <person name="Ko S.H."/>
            <person name="Yang S.H."/>
            <person name="Shin Y.K."/>
            <person name="Lee J.S."/>
        </authorList>
    </citation>
    <scope>NUCLEOTIDE SEQUENCE [LARGE SCALE GENOMIC DNA]</scope>
    <source>
        <strain evidence="3 4">KCTC 39748</strain>
    </source>
</reference>
<dbReference type="EMBL" id="AP019307">
    <property type="protein sequence ID" value="BBH15905.1"/>
    <property type="molecule type" value="Genomic_DNA"/>
</dbReference>
<keyword evidence="2" id="KW-0472">Membrane</keyword>
<organism evidence="3 4">
    <name type="scientific">Nocardioides baekrokdamisoli</name>
    <dbReference type="NCBI Taxonomy" id="1804624"/>
    <lineage>
        <taxon>Bacteria</taxon>
        <taxon>Bacillati</taxon>
        <taxon>Actinomycetota</taxon>
        <taxon>Actinomycetes</taxon>
        <taxon>Propionibacteriales</taxon>
        <taxon>Nocardioidaceae</taxon>
        <taxon>Nocardioides</taxon>
    </lineage>
</organism>
<proteinExistence type="predicted"/>
<dbReference type="AlphaFoldDB" id="A0A3G9IIN6"/>
<evidence type="ECO:0000256" key="1">
    <source>
        <dbReference type="SAM" id="MobiDB-lite"/>
    </source>
</evidence>
<keyword evidence="4" id="KW-1185">Reference proteome</keyword>
<keyword evidence="2" id="KW-1133">Transmembrane helix</keyword>
<dbReference type="InterPro" id="IPR021449">
    <property type="entry name" value="DUF3099"/>
</dbReference>